<dbReference type="PANTHER" id="PTHR38454:SF1">
    <property type="entry name" value="INTEGRAL MEMBRANE PROTEIN"/>
    <property type="match status" value="1"/>
</dbReference>
<dbReference type="STRING" id="759620.WS105_0955"/>
<feature type="transmembrane region" description="Helical" evidence="1">
    <location>
        <begin position="231"/>
        <end position="251"/>
    </location>
</feature>
<keyword evidence="1" id="KW-0472">Membrane</keyword>
<dbReference type="OrthoDB" id="9815466at2"/>
<dbReference type="EMBL" id="CP009223">
    <property type="protein sequence ID" value="AIM63210.1"/>
    <property type="molecule type" value="Genomic_DNA"/>
</dbReference>
<dbReference type="GO" id="GO:0016740">
    <property type="term" value="F:transferase activity"/>
    <property type="evidence" value="ECO:0007669"/>
    <property type="project" value="UniProtKB-KW"/>
</dbReference>
<dbReference type="Proteomes" id="UP000029079">
    <property type="component" value="Chromosome"/>
</dbReference>
<dbReference type="Pfam" id="PF09586">
    <property type="entry name" value="YfhO"/>
    <property type="match status" value="1"/>
</dbReference>
<dbReference type="PATRIC" id="fig|759620.7.peg.919"/>
<feature type="transmembrane region" description="Helical" evidence="1">
    <location>
        <begin position="354"/>
        <end position="372"/>
    </location>
</feature>
<feature type="transmembrane region" description="Helical" evidence="1">
    <location>
        <begin position="12"/>
        <end position="32"/>
    </location>
</feature>
<feature type="transmembrane region" description="Helical" evidence="1">
    <location>
        <begin position="379"/>
        <end position="397"/>
    </location>
</feature>
<evidence type="ECO:0000313" key="2">
    <source>
        <dbReference type="EMBL" id="AIM63210.1"/>
    </source>
</evidence>
<protein>
    <submittedName>
        <fullName evidence="2">Glycosyltransferase</fullName>
    </submittedName>
</protein>
<feature type="transmembrane region" description="Helical" evidence="1">
    <location>
        <begin position="114"/>
        <end position="133"/>
    </location>
</feature>
<feature type="transmembrane region" description="Helical" evidence="1">
    <location>
        <begin position="163"/>
        <end position="182"/>
    </location>
</feature>
<evidence type="ECO:0000313" key="3">
    <source>
        <dbReference type="Proteomes" id="UP000029079"/>
    </source>
</evidence>
<feature type="transmembrane region" description="Helical" evidence="1">
    <location>
        <begin position="295"/>
        <end position="313"/>
    </location>
</feature>
<organism evidence="2 3">
    <name type="scientific">Weissella ceti</name>
    <dbReference type="NCBI Taxonomy" id="759620"/>
    <lineage>
        <taxon>Bacteria</taxon>
        <taxon>Bacillati</taxon>
        <taxon>Bacillota</taxon>
        <taxon>Bacilli</taxon>
        <taxon>Lactobacillales</taxon>
        <taxon>Lactobacillaceae</taxon>
        <taxon>Weissella</taxon>
    </lineage>
</organism>
<reference evidence="2 3" key="1">
    <citation type="journal article" date="2014" name="Genome Announc.">
        <title>Complete Genome Sequences of Fish Pathogenic Weissella ceti Strains WS74 and WS105.</title>
        <authorList>
            <person name="Figueiredo H.C."/>
            <person name="Leal C.A."/>
            <person name="Dorella F.A."/>
            <person name="Carvalho A.F."/>
            <person name="Soares S.C."/>
            <person name="Pereira F.L."/>
            <person name="Azevedo V.A."/>
        </authorList>
    </citation>
    <scope>NUCLEOTIDE SEQUENCE [LARGE SCALE GENOMIC DNA]</scope>
    <source>
        <strain evidence="2 3">WS74</strain>
    </source>
</reference>
<feature type="transmembrane region" description="Helical" evidence="1">
    <location>
        <begin position="403"/>
        <end position="422"/>
    </location>
</feature>
<feature type="transmembrane region" description="Helical" evidence="1">
    <location>
        <begin position="907"/>
        <end position="929"/>
    </location>
</feature>
<feature type="transmembrane region" description="Helical" evidence="1">
    <location>
        <begin position="202"/>
        <end position="219"/>
    </location>
</feature>
<reference evidence="3" key="2">
    <citation type="submission" date="2014-08" db="EMBL/GenBank/DDBJ databases">
        <title>Complete genome of Weissella ceti strain WS74 isolated from diseased rainbow trout in Brazil.</title>
        <authorList>
            <person name="Figueiredo H.C.P."/>
            <person name="Leal C.A.G."/>
            <person name="Pereira F.L."/>
            <person name="Soares S.C."/>
            <person name="Dorella F.A."/>
            <person name="Carvalho A.F."/>
            <person name="Azevedo V.A.C."/>
        </authorList>
    </citation>
    <scope>NUCLEOTIDE SEQUENCE [LARGE SCALE GENOMIC DNA]</scope>
    <source>
        <strain evidence="3">WS74</strain>
    </source>
</reference>
<keyword evidence="3" id="KW-1185">Reference proteome</keyword>
<dbReference type="PANTHER" id="PTHR38454">
    <property type="entry name" value="INTEGRAL MEMBRANE PROTEIN-RELATED"/>
    <property type="match status" value="1"/>
</dbReference>
<evidence type="ECO:0000256" key="1">
    <source>
        <dbReference type="SAM" id="Phobius"/>
    </source>
</evidence>
<dbReference type="KEGG" id="wce:WS08_0892"/>
<dbReference type="AlphaFoldDB" id="A0A075TZY1"/>
<keyword evidence="2" id="KW-0808">Transferase</keyword>
<sequence>MLSNHHWWRTNFTYYMALFFITAIVIFLPYTLTGTSLVWQSDGITQHLPALMQWQSDLQHLFSTGSWPTQWTWQVGLGTDYYQTFSYYTLGDIFSYGVGFVSAQHVLAYYEWMLLLRLFLAGVSALVAIKYFTHNTNPWINASAALMYVFTGYTAFSAFEHPFFINPLIILPLLIVSFDYFLTTKQMVPFVLMVFWTLWNNYYFAFMMLLGLAIYWAIQTTIRHQWLNWRLHIRMIIAGVIGAMMAMLLFLPNVLGVLSSSRSGAPLANGLTIYPIYYYLALPGTILGNAQTPNFWFTGGFAIVLILGLIFTARRWRKYPVLASIWLISGIGLLIPAFAGIFNGGSSPSNRWTFMLALPLAIAAVYFLAALPKLDKKDWYSFIGFGLLASLSLFITTDFSLQSPFGLFIAMYVVILLVLYAFRNAITPKQWALLTLMIVMNVILIMSHTHEDDLNPNKTPMLSRDAVQSLIKQQTKYPTEHVTDTESLQRSMVADPLHNMAGIAPGNNMAMLSNAHPIDSYWSYQMGSVGHVMSDLGILTSTNNDVVSDLDHRSLISHILGVQQVFQNTKDPNIANYTKDSTINNQTRRTTNHAYPLAYIAPNTVATATYTQASPSEKEAFLVDSVVTDTVPEQISKYAYKNELLTTPISQYQSKEPRDTIKYSYTTTADNEDVGIYMAPNAKIKDTELHLELTNIQFEPQSLNGRYQSELAEYTFKHETYAEENDAPDMRYNPDAFKWHWYKNNISNLGSTMSGYSITAKYAGNTQKFVQTSQKNLSFFNPRDEVTINLGPAKDVTDTQFIPLTFSQPGTYRFDVKIVAVPTDTRFTDKAAAIKATGVPFDLESDRLVASYKSKQPQIITTSIPYSTGWHSNTNDLIKVNGGFLGIQTPPGDNKIEITYRTPGQRIGLVLSLLGLTMFITLIIYEYWFKYKKHM</sequence>
<name>A0A075TZY1_9LACO</name>
<dbReference type="InterPro" id="IPR018580">
    <property type="entry name" value="Uncharacterised_YfhO"/>
</dbReference>
<feature type="transmembrane region" description="Helical" evidence="1">
    <location>
        <begin position="85"/>
        <end position="107"/>
    </location>
</feature>
<gene>
    <name evidence="2" type="ORF">WS74_0958</name>
</gene>
<keyword evidence="1" id="KW-1133">Transmembrane helix</keyword>
<feature type="transmembrane region" description="Helical" evidence="1">
    <location>
        <begin position="431"/>
        <end position="449"/>
    </location>
</feature>
<dbReference type="KEGG" id="wct:WS74_0958"/>
<feature type="transmembrane region" description="Helical" evidence="1">
    <location>
        <begin position="320"/>
        <end position="342"/>
    </location>
</feature>
<accession>A0A075TZY1</accession>
<dbReference type="KEGG" id="wci:WS105_0955"/>
<proteinExistence type="predicted"/>
<keyword evidence="1" id="KW-0812">Transmembrane</keyword>